<comment type="caution">
    <text evidence="1">The sequence shown here is derived from an EMBL/GenBank/DDBJ whole genome shotgun (WGS) entry which is preliminary data.</text>
</comment>
<gene>
    <name evidence="1" type="ORF">HNP25_004439</name>
</gene>
<keyword evidence="2" id="KW-1185">Reference proteome</keyword>
<dbReference type="Proteomes" id="UP000524404">
    <property type="component" value="Unassembled WGS sequence"/>
</dbReference>
<proteinExistence type="predicted"/>
<organism evidence="1 2">
    <name type="scientific">Arcicella rosea</name>
    <dbReference type="NCBI Taxonomy" id="502909"/>
    <lineage>
        <taxon>Bacteria</taxon>
        <taxon>Pseudomonadati</taxon>
        <taxon>Bacteroidota</taxon>
        <taxon>Cytophagia</taxon>
        <taxon>Cytophagales</taxon>
        <taxon>Flectobacillaceae</taxon>
        <taxon>Arcicella</taxon>
    </lineage>
</organism>
<reference evidence="1 2" key="1">
    <citation type="submission" date="2020-08" db="EMBL/GenBank/DDBJ databases">
        <title>Functional genomics of gut bacteria from endangered species of beetles.</title>
        <authorList>
            <person name="Carlos-Shanley C."/>
        </authorList>
    </citation>
    <scope>NUCLEOTIDE SEQUENCE [LARGE SCALE GENOMIC DNA]</scope>
    <source>
        <strain evidence="1 2">S00070</strain>
    </source>
</reference>
<evidence type="ECO:0000313" key="2">
    <source>
        <dbReference type="Proteomes" id="UP000524404"/>
    </source>
</evidence>
<dbReference type="AlphaFoldDB" id="A0A841ER54"/>
<protein>
    <submittedName>
        <fullName evidence="1">Uncharacterized protein</fullName>
    </submittedName>
</protein>
<dbReference type="RefSeq" id="WP_184137841.1">
    <property type="nucleotide sequence ID" value="NZ_JACHKT010000069.1"/>
</dbReference>
<accession>A0A841ER54</accession>
<sequence>MLFKKLNSLAKLYLKNTNEEAYQKVNDLSSINFLDISKAFIDFKDNIHFEDFIYILPAMNTLVENRNVNIHWNIGQKVKVGCLLSGFIVCYDLS</sequence>
<evidence type="ECO:0000313" key="1">
    <source>
        <dbReference type="EMBL" id="MBB6005755.1"/>
    </source>
</evidence>
<dbReference type="EMBL" id="JACHKT010000069">
    <property type="protein sequence ID" value="MBB6005755.1"/>
    <property type="molecule type" value="Genomic_DNA"/>
</dbReference>
<name>A0A841ER54_9BACT</name>